<dbReference type="STRING" id="1797535.A2744_01620"/>
<dbReference type="InterPro" id="IPR023799">
    <property type="entry name" value="RbfA_dom_sf"/>
</dbReference>
<dbReference type="SUPFAM" id="SSF89919">
    <property type="entry name" value="Ribosome-binding factor A, RbfA"/>
    <property type="match status" value="1"/>
</dbReference>
<dbReference type="NCBIfam" id="TIGR00082">
    <property type="entry name" value="rbfA"/>
    <property type="match status" value="1"/>
</dbReference>
<evidence type="ECO:0000313" key="2">
    <source>
        <dbReference type="EMBL" id="OGY46299.1"/>
    </source>
</evidence>
<proteinExistence type="predicted"/>
<accession>A0A1G1Y1U1</accession>
<dbReference type="GO" id="GO:0006364">
    <property type="term" value="P:rRNA processing"/>
    <property type="evidence" value="ECO:0007669"/>
    <property type="project" value="InterPro"/>
</dbReference>
<evidence type="ECO:0000256" key="1">
    <source>
        <dbReference type="ARBA" id="ARBA00022517"/>
    </source>
</evidence>
<comment type="caution">
    <text evidence="2">The sequence shown here is derived from an EMBL/GenBank/DDBJ whole genome shotgun (WGS) entry which is preliminary data.</text>
</comment>
<dbReference type="InterPro" id="IPR000238">
    <property type="entry name" value="RbfA"/>
</dbReference>
<dbReference type="GO" id="GO:0005829">
    <property type="term" value="C:cytosol"/>
    <property type="evidence" value="ECO:0007669"/>
    <property type="project" value="TreeGrafter"/>
</dbReference>
<dbReference type="InterPro" id="IPR015946">
    <property type="entry name" value="KH_dom-like_a/b"/>
</dbReference>
<dbReference type="GO" id="GO:0043024">
    <property type="term" value="F:ribosomal small subunit binding"/>
    <property type="evidence" value="ECO:0007669"/>
    <property type="project" value="TreeGrafter"/>
</dbReference>
<protein>
    <submittedName>
        <fullName evidence="2">Ribosome-binding factor A</fullName>
    </submittedName>
</protein>
<name>A0A1G1Y1U1_9BACT</name>
<gene>
    <name evidence="2" type="ORF">A2744_01620</name>
</gene>
<evidence type="ECO:0000313" key="3">
    <source>
        <dbReference type="Proteomes" id="UP000178240"/>
    </source>
</evidence>
<dbReference type="Pfam" id="PF02033">
    <property type="entry name" value="RBFA"/>
    <property type="match status" value="1"/>
</dbReference>
<organism evidence="2 3">
    <name type="scientific">Candidatus Buchananbacteria bacterium RIFCSPHIGHO2_01_FULL_44_11</name>
    <dbReference type="NCBI Taxonomy" id="1797535"/>
    <lineage>
        <taxon>Bacteria</taxon>
        <taxon>Candidatus Buchananiibacteriota</taxon>
    </lineage>
</organism>
<dbReference type="PANTHER" id="PTHR33515:SF1">
    <property type="entry name" value="RIBOSOME-BINDING FACTOR A, CHLOROPLASTIC-RELATED"/>
    <property type="match status" value="1"/>
</dbReference>
<keyword evidence="1" id="KW-0690">Ribosome biogenesis</keyword>
<dbReference type="PANTHER" id="PTHR33515">
    <property type="entry name" value="RIBOSOME-BINDING FACTOR A, CHLOROPLASTIC-RELATED"/>
    <property type="match status" value="1"/>
</dbReference>
<sequence length="113" mass="12811">MSSHRILQINELIRHELSGLILAEVEFPKDCLVTIMDVQASKDLRHAKIWLSIIPGTYTGQVLSRLDRNIGHLQFLLNQKLSIKPLPRISFVIDDTEAEAAGIEVLLDKIKEK</sequence>
<dbReference type="AlphaFoldDB" id="A0A1G1Y1U1"/>
<dbReference type="EMBL" id="MHIE01000005">
    <property type="protein sequence ID" value="OGY46299.1"/>
    <property type="molecule type" value="Genomic_DNA"/>
</dbReference>
<reference evidence="2 3" key="1">
    <citation type="journal article" date="2016" name="Nat. Commun.">
        <title>Thousands of microbial genomes shed light on interconnected biogeochemical processes in an aquifer system.</title>
        <authorList>
            <person name="Anantharaman K."/>
            <person name="Brown C.T."/>
            <person name="Hug L.A."/>
            <person name="Sharon I."/>
            <person name="Castelle C.J."/>
            <person name="Probst A.J."/>
            <person name="Thomas B.C."/>
            <person name="Singh A."/>
            <person name="Wilkins M.J."/>
            <person name="Karaoz U."/>
            <person name="Brodie E.L."/>
            <person name="Williams K.H."/>
            <person name="Hubbard S.S."/>
            <person name="Banfield J.F."/>
        </authorList>
    </citation>
    <scope>NUCLEOTIDE SEQUENCE [LARGE SCALE GENOMIC DNA]</scope>
</reference>
<dbReference type="Gene3D" id="3.30.300.20">
    <property type="match status" value="1"/>
</dbReference>
<dbReference type="Proteomes" id="UP000178240">
    <property type="component" value="Unassembled WGS sequence"/>
</dbReference>